<proteinExistence type="predicted"/>
<name>A0A7J6FAT5_CANSA</name>
<comment type="caution">
    <text evidence="3">The sequence shown here is derived from an EMBL/GenBank/DDBJ whole genome shotgun (WGS) entry which is preliminary data.</text>
</comment>
<dbReference type="InterPro" id="IPR036397">
    <property type="entry name" value="RNaseH_sf"/>
</dbReference>
<reference evidence="3 4" key="1">
    <citation type="journal article" date="2020" name="bioRxiv">
        <title>Sequence and annotation of 42 cannabis genomes reveals extensive copy number variation in cannabinoid synthesis and pathogen resistance genes.</title>
        <authorList>
            <person name="Mckernan K.J."/>
            <person name="Helbert Y."/>
            <person name="Kane L.T."/>
            <person name="Ebling H."/>
            <person name="Zhang L."/>
            <person name="Liu B."/>
            <person name="Eaton Z."/>
            <person name="Mclaughlin S."/>
            <person name="Kingan S."/>
            <person name="Baybayan P."/>
            <person name="Concepcion G."/>
            <person name="Jordan M."/>
            <person name="Riva A."/>
            <person name="Barbazuk W."/>
            <person name="Harkins T."/>
        </authorList>
    </citation>
    <scope>NUCLEOTIDE SEQUENCE [LARGE SCALE GENOMIC DNA]</scope>
    <source>
        <strain evidence="4">cv. Jamaican Lion 4</strain>
        <tissue evidence="3">Leaf</tissue>
    </source>
</reference>
<dbReference type="GO" id="GO:0004523">
    <property type="term" value="F:RNA-DNA hybrid ribonuclease activity"/>
    <property type="evidence" value="ECO:0007669"/>
    <property type="project" value="InterPro"/>
</dbReference>
<sequence length="110" mass="12115">MVTILLLLGKASSGAANSSSVVNGNWQDNSALSSLVAQIRHSFSDFPGVSFQYLPRQLNTSAHFLAKEAIRLREDAHEDSDKMFFQNMFDSEKHLGNTLQITNSSSLPEV</sequence>
<dbReference type="GO" id="GO:0003676">
    <property type="term" value="F:nucleic acid binding"/>
    <property type="evidence" value="ECO:0007669"/>
    <property type="project" value="InterPro"/>
</dbReference>
<keyword evidence="1" id="KW-0732">Signal</keyword>
<gene>
    <name evidence="3" type="ORF">F8388_016615</name>
</gene>
<feature type="signal peptide" evidence="1">
    <location>
        <begin position="1"/>
        <end position="16"/>
    </location>
</feature>
<evidence type="ECO:0000259" key="2">
    <source>
        <dbReference type="Pfam" id="PF13456"/>
    </source>
</evidence>
<feature type="domain" description="RNase H type-1" evidence="2">
    <location>
        <begin position="20"/>
        <end position="69"/>
    </location>
</feature>
<evidence type="ECO:0000256" key="1">
    <source>
        <dbReference type="SAM" id="SignalP"/>
    </source>
</evidence>
<organism evidence="3 4">
    <name type="scientific">Cannabis sativa</name>
    <name type="common">Hemp</name>
    <name type="synonym">Marijuana</name>
    <dbReference type="NCBI Taxonomy" id="3483"/>
    <lineage>
        <taxon>Eukaryota</taxon>
        <taxon>Viridiplantae</taxon>
        <taxon>Streptophyta</taxon>
        <taxon>Embryophyta</taxon>
        <taxon>Tracheophyta</taxon>
        <taxon>Spermatophyta</taxon>
        <taxon>Magnoliopsida</taxon>
        <taxon>eudicotyledons</taxon>
        <taxon>Gunneridae</taxon>
        <taxon>Pentapetalae</taxon>
        <taxon>rosids</taxon>
        <taxon>fabids</taxon>
        <taxon>Rosales</taxon>
        <taxon>Cannabaceae</taxon>
        <taxon>Cannabis</taxon>
    </lineage>
</organism>
<dbReference type="AlphaFoldDB" id="A0A7J6FAT5"/>
<accession>A0A7J6FAT5</accession>
<dbReference type="Pfam" id="PF13456">
    <property type="entry name" value="RVT_3"/>
    <property type="match status" value="1"/>
</dbReference>
<dbReference type="InterPro" id="IPR002156">
    <property type="entry name" value="RNaseH_domain"/>
</dbReference>
<evidence type="ECO:0000313" key="3">
    <source>
        <dbReference type="EMBL" id="KAF4367792.1"/>
    </source>
</evidence>
<evidence type="ECO:0000313" key="4">
    <source>
        <dbReference type="Proteomes" id="UP000525078"/>
    </source>
</evidence>
<protein>
    <recommendedName>
        <fullName evidence="2">RNase H type-1 domain-containing protein</fullName>
    </recommendedName>
</protein>
<feature type="chain" id="PRO_5029897420" description="RNase H type-1 domain-containing protein" evidence="1">
    <location>
        <begin position="17"/>
        <end position="110"/>
    </location>
</feature>
<dbReference type="Gene3D" id="3.30.420.10">
    <property type="entry name" value="Ribonuclease H-like superfamily/Ribonuclease H"/>
    <property type="match status" value="1"/>
</dbReference>
<dbReference type="Proteomes" id="UP000525078">
    <property type="component" value="Unassembled WGS sequence"/>
</dbReference>
<dbReference type="EMBL" id="JAATIP010000140">
    <property type="protein sequence ID" value="KAF4367792.1"/>
    <property type="molecule type" value="Genomic_DNA"/>
</dbReference>